<keyword evidence="1" id="KW-1133">Transmembrane helix</keyword>
<reference evidence="2 3" key="1">
    <citation type="submission" date="2019-12" db="EMBL/GenBank/DDBJ databases">
        <title>Strain KN286 was isolated from seawater, which was collected from Caroline Seamount in the tropical western Pacific.</title>
        <authorList>
            <person name="Wang Q."/>
        </authorList>
    </citation>
    <scope>NUCLEOTIDE SEQUENCE [LARGE SCALE GENOMIC DNA]</scope>
    <source>
        <strain evidence="2 3">KN286</strain>
    </source>
</reference>
<dbReference type="AlphaFoldDB" id="A0A6B0TLZ6"/>
<feature type="transmembrane region" description="Helical" evidence="1">
    <location>
        <begin position="6"/>
        <end position="23"/>
    </location>
</feature>
<evidence type="ECO:0000313" key="3">
    <source>
        <dbReference type="Proteomes" id="UP000436016"/>
    </source>
</evidence>
<sequence>MTLLLAIGIIVTLAGVGLLGWCVRRAAQIRRDSRSGEDVSARLHGLVALNMGAVGLAFLGLAIVVVSLIL</sequence>
<gene>
    <name evidence="2" type="ORF">GSH16_08905</name>
</gene>
<feature type="transmembrane region" description="Helical" evidence="1">
    <location>
        <begin position="43"/>
        <end position="69"/>
    </location>
</feature>
<keyword evidence="1" id="KW-0472">Membrane</keyword>
<accession>A0A6B0TLZ6</accession>
<keyword evidence="1" id="KW-0812">Transmembrane</keyword>
<dbReference type="Proteomes" id="UP000436016">
    <property type="component" value="Unassembled WGS sequence"/>
</dbReference>
<organism evidence="2 3">
    <name type="scientific">Oceanomicrobium pacificus</name>
    <dbReference type="NCBI Taxonomy" id="2692916"/>
    <lineage>
        <taxon>Bacteria</taxon>
        <taxon>Pseudomonadati</taxon>
        <taxon>Pseudomonadota</taxon>
        <taxon>Alphaproteobacteria</taxon>
        <taxon>Rhodobacterales</taxon>
        <taxon>Paracoccaceae</taxon>
        <taxon>Oceanomicrobium</taxon>
    </lineage>
</organism>
<dbReference type="RefSeq" id="WP_160854152.1">
    <property type="nucleotide sequence ID" value="NZ_WUWG01000003.1"/>
</dbReference>
<protein>
    <submittedName>
        <fullName evidence="2">Uncharacterized protein</fullName>
    </submittedName>
</protein>
<evidence type="ECO:0000256" key="1">
    <source>
        <dbReference type="SAM" id="Phobius"/>
    </source>
</evidence>
<evidence type="ECO:0000313" key="2">
    <source>
        <dbReference type="EMBL" id="MXU65567.1"/>
    </source>
</evidence>
<proteinExistence type="predicted"/>
<dbReference type="EMBL" id="WUWG01000003">
    <property type="protein sequence ID" value="MXU65567.1"/>
    <property type="molecule type" value="Genomic_DNA"/>
</dbReference>
<name>A0A6B0TLZ6_9RHOB</name>
<comment type="caution">
    <text evidence="2">The sequence shown here is derived from an EMBL/GenBank/DDBJ whole genome shotgun (WGS) entry which is preliminary data.</text>
</comment>
<keyword evidence="3" id="KW-1185">Reference proteome</keyword>